<sequence>MRIVQLNPYYYPYKGGIERRLHEICRRLSKKHEMIVLTSQLKDTELEEEMDGYTIKRLPSKFYTNYNPPHVSTPGVLQALNDLEPDLVDFHYRWAPSYTKAMKSYGGKWVFTFHNTYGEGQGPMRYLSTMNDFFFCQMIRDKNVICVSDFVKNDLISRDFKEENLDVIPTGVDFVTDSGKDENFILFVGRLVKTKGLSTLIEAMKNVDCKLVIAGTGPEEELLRSMVGKYDLTDKVEFTGYVDEETKTRLMTTCSAFVMPSVFESLGLAAEEALAHCKPVIASRVGGLPEVVGNAGILIPPKEPQALSDAINAVMVDKELRDNLISNTKTQIQKYNWDNIVNDLEAVYLKNIENNSQS</sequence>
<dbReference type="FunCoup" id="R9TB83">
    <property type="interactions" value="70"/>
</dbReference>
<dbReference type="HOGENOM" id="CLU_009583_2_1_2"/>
<organism evidence="3 4">
    <name type="scientific">Methanomassiliicoccus intestinalis (strain Issoire-Mx1)</name>
    <dbReference type="NCBI Taxonomy" id="1295009"/>
    <lineage>
        <taxon>Archaea</taxon>
        <taxon>Methanobacteriati</taxon>
        <taxon>Thermoplasmatota</taxon>
        <taxon>Thermoplasmata</taxon>
        <taxon>Methanomassiliicoccales</taxon>
        <taxon>Methanomassiliicoccaceae</taxon>
        <taxon>Methanomassiliicoccus</taxon>
    </lineage>
</organism>
<dbReference type="Gene3D" id="3.40.50.2000">
    <property type="entry name" value="Glycogen Phosphorylase B"/>
    <property type="match status" value="2"/>
</dbReference>
<dbReference type="STRING" id="1295009.MMINT_13650"/>
<feature type="domain" description="Glycosyltransferase subfamily 4-like N-terminal" evidence="2">
    <location>
        <begin position="15"/>
        <end position="173"/>
    </location>
</feature>
<evidence type="ECO:0000313" key="3">
    <source>
        <dbReference type="EMBL" id="AGN26688.1"/>
    </source>
</evidence>
<dbReference type="KEGG" id="mer:MMINT_13650"/>
<dbReference type="Pfam" id="PF13439">
    <property type="entry name" value="Glyco_transf_4"/>
    <property type="match status" value="1"/>
</dbReference>
<evidence type="ECO:0000313" key="4">
    <source>
        <dbReference type="Proteomes" id="UP000014070"/>
    </source>
</evidence>
<dbReference type="GeneID" id="41323746"/>
<dbReference type="InParanoid" id="R9TB83"/>
<dbReference type="PANTHER" id="PTHR45947">
    <property type="entry name" value="SULFOQUINOVOSYL TRANSFERASE SQD2"/>
    <property type="match status" value="1"/>
</dbReference>
<dbReference type="PANTHER" id="PTHR45947:SF3">
    <property type="entry name" value="SULFOQUINOVOSYL TRANSFERASE SQD2"/>
    <property type="match status" value="1"/>
</dbReference>
<dbReference type="AlphaFoldDB" id="R9TB83"/>
<dbReference type="EMBL" id="CP005934">
    <property type="protein sequence ID" value="AGN26688.1"/>
    <property type="molecule type" value="Genomic_DNA"/>
</dbReference>
<keyword evidence="4" id="KW-1185">Reference proteome</keyword>
<dbReference type="GO" id="GO:0016758">
    <property type="term" value="F:hexosyltransferase activity"/>
    <property type="evidence" value="ECO:0007669"/>
    <property type="project" value="TreeGrafter"/>
</dbReference>
<dbReference type="SUPFAM" id="SSF53756">
    <property type="entry name" value="UDP-Glycosyltransferase/glycogen phosphorylase"/>
    <property type="match status" value="1"/>
</dbReference>
<reference evidence="3 4" key="1">
    <citation type="journal article" date="2013" name="Genome Announc.">
        <title>Genome sequence of 'Candidatus Methanomassiliicoccus intestinalis' Issoire-Mx1, a third thermoplasmatales-related methanogenic archaeon from human feces.</title>
        <authorList>
            <person name="Borrel G."/>
            <person name="Harris H.M."/>
            <person name="Parisot N."/>
            <person name="Gaci N."/>
            <person name="Tottey W."/>
            <person name="Mihajlovski A."/>
            <person name="Deane J."/>
            <person name="Gribaldo S."/>
            <person name="Bardot O."/>
            <person name="Peyretaillade E."/>
            <person name="Peyret P."/>
            <person name="O'Toole P.W."/>
            <person name="Brugere J.F."/>
        </authorList>
    </citation>
    <scope>NUCLEOTIDE SEQUENCE [LARGE SCALE GENOMIC DNA]</scope>
    <source>
        <strain evidence="3 4">Issoire-Mx1</strain>
    </source>
</reference>
<dbReference type="InterPro" id="IPR001296">
    <property type="entry name" value="Glyco_trans_1"/>
</dbReference>
<evidence type="ECO:0000259" key="2">
    <source>
        <dbReference type="Pfam" id="PF13439"/>
    </source>
</evidence>
<dbReference type="Proteomes" id="UP000014070">
    <property type="component" value="Chromosome"/>
</dbReference>
<dbReference type="Pfam" id="PF00534">
    <property type="entry name" value="Glycos_transf_1"/>
    <property type="match status" value="1"/>
</dbReference>
<proteinExistence type="predicted"/>
<dbReference type="InterPro" id="IPR050194">
    <property type="entry name" value="Glycosyltransferase_grp1"/>
</dbReference>
<name>R9TB83_METII</name>
<dbReference type="InterPro" id="IPR028098">
    <property type="entry name" value="Glyco_trans_4-like_N"/>
</dbReference>
<gene>
    <name evidence="3" type="ORF">MMINT_13650</name>
</gene>
<dbReference type="CDD" id="cd03801">
    <property type="entry name" value="GT4_PimA-like"/>
    <property type="match status" value="1"/>
</dbReference>
<feature type="domain" description="Glycosyl transferase family 1" evidence="1">
    <location>
        <begin position="177"/>
        <end position="330"/>
    </location>
</feature>
<keyword evidence="3" id="KW-0808">Transferase</keyword>
<protein>
    <submittedName>
        <fullName evidence="3">Glycosyltransferase</fullName>
    </submittedName>
</protein>
<dbReference type="OrthoDB" id="132546at2157"/>
<evidence type="ECO:0000259" key="1">
    <source>
        <dbReference type="Pfam" id="PF00534"/>
    </source>
</evidence>
<dbReference type="RefSeq" id="WP_020449213.1">
    <property type="nucleotide sequence ID" value="NC_021353.1"/>
</dbReference>
<accession>R9TB83</accession>